<dbReference type="OrthoDB" id="248839at2759"/>
<name>A0A3R7MIL3_TRYRA</name>
<keyword evidence="3" id="KW-1185">Reference proteome</keyword>
<evidence type="ECO:0000256" key="1">
    <source>
        <dbReference type="SAM" id="Coils"/>
    </source>
</evidence>
<dbReference type="GeneID" id="40327799"/>
<feature type="coiled-coil region" evidence="1">
    <location>
        <begin position="1202"/>
        <end position="1250"/>
    </location>
</feature>
<feature type="coiled-coil region" evidence="1">
    <location>
        <begin position="595"/>
        <end position="629"/>
    </location>
</feature>
<dbReference type="PANTHER" id="PTHR23159:SF60">
    <property type="entry name" value="SPINDLE ASSEMBLY ABNORMAL PROTEIN 4"/>
    <property type="match status" value="1"/>
</dbReference>
<feature type="coiled-coil region" evidence="1">
    <location>
        <begin position="1623"/>
        <end position="1650"/>
    </location>
</feature>
<dbReference type="RefSeq" id="XP_029239350.1">
    <property type="nucleotide sequence ID" value="XM_029380817.1"/>
</dbReference>
<comment type="caution">
    <text evidence="2">The sequence shown here is derived from an EMBL/GenBank/DDBJ whole genome shotgun (WGS) entry which is preliminary data.</text>
</comment>
<evidence type="ECO:0000313" key="2">
    <source>
        <dbReference type="EMBL" id="RNF06596.1"/>
    </source>
</evidence>
<dbReference type="VEuPathDB" id="TriTrypDB:TRSC58_00289"/>
<dbReference type="PANTHER" id="PTHR23159">
    <property type="entry name" value="CENTROSOMAL PROTEIN 2"/>
    <property type="match status" value="1"/>
</dbReference>
<proteinExistence type="predicted"/>
<organism evidence="2 3">
    <name type="scientific">Trypanosoma rangeli</name>
    <dbReference type="NCBI Taxonomy" id="5698"/>
    <lineage>
        <taxon>Eukaryota</taxon>
        <taxon>Discoba</taxon>
        <taxon>Euglenozoa</taxon>
        <taxon>Kinetoplastea</taxon>
        <taxon>Metakinetoplastina</taxon>
        <taxon>Trypanosomatida</taxon>
        <taxon>Trypanosomatidae</taxon>
        <taxon>Trypanosoma</taxon>
        <taxon>Herpetosoma</taxon>
    </lineage>
</organism>
<sequence length="2203" mass="242701">SMAMRGAMRWEADEAESLLPQCHRMVSEMEALRASEQRYRALVGEEVPGARSADGEDPSTRAQCLHGIEAALVSLGVEDDGEPAAAAIMRAAEDAKAHEVELLDRLDEAAVREHALVSKLSELGEAADALQRALGGKHIALENEEDVTVVGDRVVEALGRLGEESAVASMAMRGAMRWEADEAESLLPQCHRMVSEVEALRASEQRYRERSKEMCTLYVKLRMNLEEMEERVALLLEFFVLPRRVIRRFASAVSAIVDVCGLLNCEEDSVHLYVEEALESRDYYAKLCGGDGSLSASNDEGVTRAECVLVMRRAVSRLAPELLDEPTLSLSAKLQRAVEKAVRQLAHVLESLEESTDAGARVEGELGTIVAASEQALVVLRGGDSSANSGEGVGVSRSNVPYLARSLVSHAGDTSNRLRELREVIVECEGILAHARRGEGEKGTLVSESSLAFMSAGAMDLLLLPGHCREVVAEVFSLRAKLRSSIATVTRSVGNHNLLLGAVHSSLRVLAFALDGAVLSVLPSEEDGSDTEPVEGICDGLRSCTQAAARRLREAEHIASASAQVLREALSDEEDQHSGAGDGLLSIASDAARALEARRVEVESLRNALDQARRLAEEYRRRMHAKAAEDDAVITAQVETYAVVESQLKEATERQVQATARTAKLLRDLSEFAGSVAAITLYDGTAAEEAVGEERVGHDKKNDVLHVVSRERLESILEHCFTVMRSLESAKAKAKLLSSEADELRGKLCESETTSRELEYHLRNSETKAAAQAVEMRDEMEFLRNALQARVTECEEMQQQVQDTERRINTLQAEMADTNRTYGSERDSLSKVQSSLLSENEEMRKKLETMRMEQKEVQTFLRECQVTSLDEGVAKMLSLVGDVALSHLVLEEAEHRVQLLQNWVLSYPMYTHSLLTICTRVANVLSATDFEDIPMCVAEMMERAQEFSRLLGVPAKTPGPTRAAALKTLMEWAEKFGLETELHAESFLTDLGFALSELYLGHASLRKKAMALQSEFDHAQSTLETSRKQVEQIAAQLRCAHQTEGPAVAAAAAETAQSATLQTGFATLRAEAEWAVERIASHAEQTRKMLEVFESVHSGRSVLEASMHTVEELKERRATEEVLRAELATERAKVESHRGCIETSMSYLPGSLIPVSAGDDLPRRCAAAGAALRRLTGILSSAQQLIASAGHDAHSGDLCMNLDDLLRQLRQLEGGAKVLEASSASHQQRVLQLERTLLETEERMKATMAAQEDTARKTMAQEKEKQNALRAKLTESMHECDQLRAAIAACSSAIGCSLEAQSDDNTTTAGNNDEDCEGRRLLRAAKTLASAHDAYARELEELREQLASSRKALAAGNDLRALAQEEQCRLVEEVERLRAEVLRVTASDEEHQAALLCLTEKAERVVLGLSSEFSSFPFSVTSPLSMRASLAAQHLSDAFNIFGEHQSGLEGKVDELKRRGEEHQREMDAVICLLHEAVELTGETASGDAVQLGAVLREKLSAALEDKKSLTGATEALRAENTKLKSVCASTETQLQEAKVSLVQLDLQGRALEEELGVLTSFVGSIAEVTGELLPSCPADMERIKAVCVANQATLQQQAAEIIRAREELTAASSVSAELKVTIKENAADRQQLTERLRGVEQERDDLLKASEQLVGRVQSILDNHVEVQRELVFPEDSDDVTIADIVQLCVERLEQHRIGTATLNDKLTALQRENAELKKELRSLEGNAAVNAGEIAELHEQLRVLLDSKQLAHVNQSKLTAEYDSLSRQLHSLFTDALRMAADDMKLQVPLFSDTSVSGALQGLRSLLDYITERFRSGAIRSADIEDKVESLQQLLQVRERQQAQDARSLYRTFCDHIAVYIGTHDSRGENDGGDDRSSKPLQLLPESLVSAGTSLHHVHTEVQHVGMLCRRLLGIPVEPSGKLRGMTLPESATWLEETASGVAGRAELLHNAIQAVSHVAEIPPIDLASSEQRVTEWVESFGLWLERAQRGLDATDHLLEALTRVVHSHGGLVEEVLSANTTMISFNNNASNNLHLQQPIVDASLQDLNNSRTDVSLSRCITHPHHRAVFNAVQELVSQLESRGRVLTSEWQALMDQNNRLIHERRQTEEDQARVQDHVQELRRVVQRKIEEDRRVEKSLQELDKHLDMQARELAMKYRSDHDIIVRQFTELRGAIRRTIRPQRSYSTASTTLGSVNQRTL</sequence>
<gene>
    <name evidence="2" type="ORF">TraAM80_03866</name>
</gene>
<reference evidence="2 3" key="1">
    <citation type="journal article" date="2018" name="BMC Genomics">
        <title>Genomic comparison of Trypanosoma conorhini and Trypanosoma rangeli to Trypanosoma cruzi strains of high and low virulence.</title>
        <authorList>
            <person name="Bradwell K.R."/>
            <person name="Koparde V.N."/>
            <person name="Matveyev A.V."/>
            <person name="Serrano M.G."/>
            <person name="Alves J.M."/>
            <person name="Parikh H."/>
            <person name="Huang B."/>
            <person name="Lee V."/>
            <person name="Espinosa-Alvarez O."/>
            <person name="Ortiz P.A."/>
            <person name="Costa-Martins A.G."/>
            <person name="Teixeira M.M."/>
            <person name="Buck G.A."/>
        </authorList>
    </citation>
    <scope>NUCLEOTIDE SEQUENCE [LARGE SCALE GENOMIC DNA]</scope>
    <source>
        <strain evidence="2 3">AM80</strain>
    </source>
</reference>
<feature type="coiled-coil region" evidence="1">
    <location>
        <begin position="780"/>
        <end position="853"/>
    </location>
</feature>
<feature type="coiled-coil region" evidence="1">
    <location>
        <begin position="1325"/>
        <end position="1359"/>
    </location>
</feature>
<protein>
    <submittedName>
        <fullName evidence="2">Uncharacterized protein</fullName>
    </submittedName>
</protein>
<feature type="non-terminal residue" evidence="2">
    <location>
        <position position="1"/>
    </location>
</feature>
<dbReference type="EMBL" id="MKGL01000105">
    <property type="protein sequence ID" value="RNF06596.1"/>
    <property type="molecule type" value="Genomic_DNA"/>
</dbReference>
<dbReference type="Proteomes" id="UP000283634">
    <property type="component" value="Unassembled WGS sequence"/>
</dbReference>
<evidence type="ECO:0000313" key="3">
    <source>
        <dbReference type="Proteomes" id="UP000283634"/>
    </source>
</evidence>
<keyword evidence="1" id="KW-0175">Coiled coil</keyword>
<dbReference type="OMA" id="VHAYHAL"/>
<dbReference type="VEuPathDB" id="TriTrypDB:TRSC58_01944"/>
<accession>A0A3R7MIL3</accession>
<feature type="coiled-coil region" evidence="1">
    <location>
        <begin position="1701"/>
        <end position="1728"/>
    </location>
</feature>